<comment type="caution">
    <text evidence="11">The sequence shown here is derived from an EMBL/GenBank/DDBJ whole genome shotgun (WGS) entry which is preliminary data.</text>
</comment>
<comment type="subcellular location">
    <subcellularLocation>
        <location evidence="1">Nucleus</location>
    </subcellularLocation>
</comment>
<dbReference type="FunFam" id="3.40.50.300:FF:003020">
    <property type="entry name" value="SNF2-related domain-containing protein"/>
    <property type="match status" value="1"/>
</dbReference>
<evidence type="ECO:0000256" key="5">
    <source>
        <dbReference type="ARBA" id="ARBA00023159"/>
    </source>
</evidence>
<keyword evidence="7" id="KW-0539">Nucleus</keyword>
<dbReference type="GO" id="GO:0042393">
    <property type="term" value="F:histone binding"/>
    <property type="evidence" value="ECO:0007669"/>
    <property type="project" value="InterPro"/>
</dbReference>
<dbReference type="InterPro" id="IPR029295">
    <property type="entry name" value="SnAC"/>
</dbReference>
<accession>A0A8S1KXY2</accession>
<dbReference type="GO" id="GO:0005634">
    <property type="term" value="C:nucleus"/>
    <property type="evidence" value="ECO:0007669"/>
    <property type="project" value="UniProtKB-SubCell"/>
</dbReference>
<evidence type="ECO:0000259" key="10">
    <source>
        <dbReference type="PROSITE" id="PS51194"/>
    </source>
</evidence>
<dbReference type="PROSITE" id="PS51192">
    <property type="entry name" value="HELICASE_ATP_BIND_1"/>
    <property type="match status" value="1"/>
</dbReference>
<feature type="region of interest" description="Disordered" evidence="8">
    <location>
        <begin position="996"/>
        <end position="1024"/>
    </location>
</feature>
<evidence type="ECO:0000259" key="9">
    <source>
        <dbReference type="PROSITE" id="PS51192"/>
    </source>
</evidence>
<dbReference type="InterPro" id="IPR049730">
    <property type="entry name" value="SNF2/RAD54-like_C"/>
</dbReference>
<dbReference type="OMA" id="MDDQIDI"/>
<evidence type="ECO:0000313" key="11">
    <source>
        <dbReference type="EMBL" id="CAD8060048.1"/>
    </source>
</evidence>
<keyword evidence="12" id="KW-1185">Reference proteome</keyword>
<dbReference type="InterPro" id="IPR014001">
    <property type="entry name" value="Helicase_ATP-bd"/>
</dbReference>
<dbReference type="PANTHER" id="PTHR10799">
    <property type="entry name" value="SNF2/RAD54 HELICASE FAMILY"/>
    <property type="match status" value="1"/>
</dbReference>
<feature type="domain" description="Helicase C-terminal" evidence="10">
    <location>
        <begin position="679"/>
        <end position="868"/>
    </location>
</feature>
<evidence type="ECO:0000256" key="1">
    <source>
        <dbReference type="ARBA" id="ARBA00004123"/>
    </source>
</evidence>
<name>A0A8S1KXY2_PARPR</name>
<proteinExistence type="predicted"/>
<feature type="domain" description="Helicase ATP-binding" evidence="9">
    <location>
        <begin position="372"/>
        <end position="537"/>
    </location>
</feature>
<dbReference type="GO" id="GO:0005524">
    <property type="term" value="F:ATP binding"/>
    <property type="evidence" value="ECO:0007669"/>
    <property type="project" value="InterPro"/>
</dbReference>
<protein>
    <submittedName>
        <fullName evidence="11">Uncharacterized protein</fullName>
    </submittedName>
</protein>
<keyword evidence="4" id="KW-0103">Bromodomain</keyword>
<dbReference type="FunFam" id="3.40.50.10810:FF:000008">
    <property type="entry name" value="Chromatin structure-remodeling complex subunit snf21"/>
    <property type="match status" value="1"/>
</dbReference>
<evidence type="ECO:0000256" key="2">
    <source>
        <dbReference type="ARBA" id="ARBA00022801"/>
    </source>
</evidence>
<keyword evidence="2" id="KW-0378">Hydrolase</keyword>
<sequence>MQQEADYNQDEKQVYQLRQQIICYKQVQRNHHIENEKLMFPYSKDQWETEREKIFQNSIQYFHDKIDKNEELKSIFRDRYPKLKLDQTCDDMSLFSERMQGYIEKRRQDIEQELKKTHQNDPKYVSLKIELLFINSKDFYLKVKESILNPLLQEENQAVLQSRMLERLLLDRNYFRRDKPQRRAESKLSDKFELSMIRHEQARRKKLKQKEFMSAIFAHQIEFMEFHRKKYKHARKRSVQFKVVLEQREQQRDKQMRMEHIRRGNLETYIQVLEKLDEAKKERVVSILRQTDQFLKDIGARVKIQKGEEITEEDEVIENMNSSNGLGYELSQANKVYYNITHKIKEVITQQPLLLEGGQLKQYQLQGLDWLVSLYNNNLNGILADEMGLGKTIQTISLLCYLIETKKNFGPYFIIVPLSTLSNWSNEFEKWAPSIKKITYKGSPQIRKEISKQMRTTKWNICLTTYEYVLKDKLTLSKYEWKYIIVDEGHRMKNSRSKFAMILGQQYQSERRLLLTGTPLQNNIAELWALLNFLLPKVFSSCEDFEKWFQTPLNIMGASEKDIQLDEEEQLLIINRLHQVLRPFLLRRVKKDVEKELPRKTEYVIKIKLSAWQKKIYDQINQRGVMTFDQQSGKSGSQALQNLMMQLRKICNHPYLFMLNLDMNKVTDEIWRSSGKFELLDRIIPKLLYFKHRLLIFSQMTQLMDIMEAFFEYRGWRYLRLDGSTKSEDRESRIQLFNQENSIYNIFLLSTRAGGLGLNLQSADTVVLFDSDWNPMMDLQAQDRAYRIGQKNEVRVLRLITATQIEGNILSKAEHKMGLDAVIIQAGLYNQRSTDQERRERLQDFFRQKNKVDLFEAEEIPDDTQINEWIARSEEEFEMFNELDRQRYEQEKLIYKNFNENKDDQYYNYRLIQEDEVPEWITSKQNEVQEVKEYGRGQRERKQVVYYLPEASPILEEQQDDMNELDFKMDDQIDIEQNQVYQDDLDLPKIQKKTKKLRQIENDDGNSNNIDENEPKLKSKRKLN</sequence>
<evidence type="ECO:0000313" key="12">
    <source>
        <dbReference type="Proteomes" id="UP000688137"/>
    </source>
</evidence>
<dbReference type="Proteomes" id="UP000688137">
    <property type="component" value="Unassembled WGS sequence"/>
</dbReference>
<dbReference type="Pfam" id="PF00176">
    <property type="entry name" value="SNF2-rel_dom"/>
    <property type="match status" value="1"/>
</dbReference>
<evidence type="ECO:0000256" key="6">
    <source>
        <dbReference type="ARBA" id="ARBA00023163"/>
    </source>
</evidence>
<keyword evidence="5" id="KW-0010">Activator</keyword>
<dbReference type="EMBL" id="CAJJDM010000028">
    <property type="protein sequence ID" value="CAD8060048.1"/>
    <property type="molecule type" value="Genomic_DNA"/>
</dbReference>
<organism evidence="11 12">
    <name type="scientific">Paramecium primaurelia</name>
    <dbReference type="NCBI Taxonomy" id="5886"/>
    <lineage>
        <taxon>Eukaryota</taxon>
        <taxon>Sar</taxon>
        <taxon>Alveolata</taxon>
        <taxon>Ciliophora</taxon>
        <taxon>Intramacronucleata</taxon>
        <taxon>Oligohymenophorea</taxon>
        <taxon>Peniculida</taxon>
        <taxon>Parameciidae</taxon>
        <taxon>Paramecium</taxon>
    </lineage>
</organism>
<dbReference type="SMART" id="SM00487">
    <property type="entry name" value="DEXDc"/>
    <property type="match status" value="1"/>
</dbReference>
<dbReference type="CDD" id="cd18793">
    <property type="entry name" value="SF2_C_SNF"/>
    <property type="match status" value="1"/>
</dbReference>
<dbReference type="Pfam" id="PF14619">
    <property type="entry name" value="SnAC"/>
    <property type="match status" value="1"/>
</dbReference>
<dbReference type="GO" id="GO:0016787">
    <property type="term" value="F:hydrolase activity"/>
    <property type="evidence" value="ECO:0007669"/>
    <property type="project" value="UniProtKB-KW"/>
</dbReference>
<dbReference type="AlphaFoldDB" id="A0A8S1KXY2"/>
<dbReference type="PROSITE" id="PS51194">
    <property type="entry name" value="HELICASE_CTER"/>
    <property type="match status" value="1"/>
</dbReference>
<evidence type="ECO:0000256" key="8">
    <source>
        <dbReference type="SAM" id="MobiDB-lite"/>
    </source>
</evidence>
<keyword evidence="6" id="KW-0804">Transcription</keyword>
<dbReference type="SMART" id="SM00490">
    <property type="entry name" value="HELICc"/>
    <property type="match status" value="1"/>
</dbReference>
<dbReference type="Pfam" id="PF00271">
    <property type="entry name" value="Helicase_C"/>
    <property type="match status" value="1"/>
</dbReference>
<gene>
    <name evidence="11" type="ORF">PPRIM_AZ9-3.1.T0290329</name>
</gene>
<dbReference type="InterPro" id="IPR000330">
    <property type="entry name" value="SNF2_N"/>
</dbReference>
<reference evidence="11" key="1">
    <citation type="submission" date="2021-01" db="EMBL/GenBank/DDBJ databases">
        <authorList>
            <consortium name="Genoscope - CEA"/>
            <person name="William W."/>
        </authorList>
    </citation>
    <scope>NUCLEOTIDE SEQUENCE</scope>
</reference>
<evidence type="ECO:0000256" key="4">
    <source>
        <dbReference type="ARBA" id="ARBA00023117"/>
    </source>
</evidence>
<dbReference type="CDD" id="cd17996">
    <property type="entry name" value="DEXHc_SMARCA2_SMARCA4"/>
    <property type="match status" value="1"/>
</dbReference>
<dbReference type="SMART" id="SM01314">
    <property type="entry name" value="SnAC"/>
    <property type="match status" value="1"/>
</dbReference>
<evidence type="ECO:0000256" key="7">
    <source>
        <dbReference type="ARBA" id="ARBA00023242"/>
    </source>
</evidence>
<evidence type="ECO:0000256" key="3">
    <source>
        <dbReference type="ARBA" id="ARBA00023015"/>
    </source>
</evidence>
<dbReference type="InterPro" id="IPR001650">
    <property type="entry name" value="Helicase_C-like"/>
</dbReference>
<keyword evidence="3" id="KW-0805">Transcription regulation</keyword>